<dbReference type="RefSeq" id="WP_338611974.1">
    <property type="nucleotide sequence ID" value="NZ_CP095328.1"/>
</dbReference>
<reference evidence="1" key="1">
    <citation type="submission" date="2022-03" db="EMBL/GenBank/DDBJ databases">
        <title>Sea Food Isolates.</title>
        <authorList>
            <person name="Li C."/>
        </authorList>
    </citation>
    <scope>NUCLEOTIDE SEQUENCE</scope>
    <source>
        <strain evidence="1">19NY04SH05-1</strain>
    </source>
</reference>
<evidence type="ECO:0000313" key="1">
    <source>
        <dbReference type="EMBL" id="XAG42614.1"/>
    </source>
</evidence>
<organism evidence="1">
    <name type="scientific">Aeromonas sp. 19NY04SH05-1</name>
    <dbReference type="NCBI Taxonomy" id="2920537"/>
    <lineage>
        <taxon>Bacteria</taxon>
        <taxon>Pseudomonadati</taxon>
        <taxon>Pseudomonadota</taxon>
        <taxon>Gammaproteobacteria</taxon>
        <taxon>Aeromonadales</taxon>
        <taxon>Aeromonadaceae</taxon>
        <taxon>Aeromonas</taxon>
    </lineage>
</organism>
<protein>
    <recommendedName>
        <fullName evidence="2">CopG family transcriptional regulator</fullName>
    </recommendedName>
</protein>
<name>A0AAU6TBR9_9GAMM</name>
<accession>A0AAU6TBR9</accession>
<dbReference type="EMBL" id="CP095328">
    <property type="protein sequence ID" value="XAG42614.1"/>
    <property type="molecule type" value="Genomic_DNA"/>
</dbReference>
<sequence length="62" mass="7081">MRLELELGRRADENLKVIMQSTNKSAQSFLRQLVTNVPAAELLKLLSSYQENQCKTTNKTNN</sequence>
<evidence type="ECO:0008006" key="2">
    <source>
        <dbReference type="Google" id="ProtNLM"/>
    </source>
</evidence>
<dbReference type="AlphaFoldDB" id="A0AAU6TBR9"/>
<gene>
    <name evidence="1" type="ORF">MRK42_06425</name>
</gene>
<proteinExistence type="predicted"/>